<name>A0ABU2LXB3_9ACTN</name>
<evidence type="ECO:0000313" key="2">
    <source>
        <dbReference type="Proteomes" id="UP001183420"/>
    </source>
</evidence>
<accession>A0ABU2LXB3</accession>
<evidence type="ECO:0008006" key="3">
    <source>
        <dbReference type="Google" id="ProtNLM"/>
    </source>
</evidence>
<comment type="caution">
    <text evidence="1">The sequence shown here is derived from an EMBL/GenBank/DDBJ whole genome shotgun (WGS) entry which is preliminary data.</text>
</comment>
<sequence length="163" mass="18879">MAEIPEEEQQESPLTAVEAALGRMVYQAATFEMVMRVLATLLARDEGERDCVAEDTIHRLMIRAKKMAANHPDVNEEMQATLTAITTGVQPYIESRNTYIHDAWAELDGELSVMHKRKKNRFRTRRLAVPELASLTERFSEYTNQTVEWTVGYLKKRHLDWRL</sequence>
<organism evidence="1 2">
    <name type="scientific">Streptomyces millisiae</name>
    <dbReference type="NCBI Taxonomy" id="3075542"/>
    <lineage>
        <taxon>Bacteria</taxon>
        <taxon>Bacillati</taxon>
        <taxon>Actinomycetota</taxon>
        <taxon>Actinomycetes</taxon>
        <taxon>Kitasatosporales</taxon>
        <taxon>Streptomycetaceae</taxon>
        <taxon>Streptomyces</taxon>
    </lineage>
</organism>
<dbReference type="RefSeq" id="WP_311602757.1">
    <property type="nucleotide sequence ID" value="NZ_JAVREM010000058.1"/>
</dbReference>
<dbReference type="Proteomes" id="UP001183420">
    <property type="component" value="Unassembled WGS sequence"/>
</dbReference>
<evidence type="ECO:0000313" key="1">
    <source>
        <dbReference type="EMBL" id="MDT0322237.1"/>
    </source>
</evidence>
<gene>
    <name evidence="1" type="ORF">RNC47_28305</name>
</gene>
<keyword evidence="2" id="KW-1185">Reference proteome</keyword>
<dbReference type="EMBL" id="JAVREM010000058">
    <property type="protein sequence ID" value="MDT0322237.1"/>
    <property type="molecule type" value="Genomic_DNA"/>
</dbReference>
<reference evidence="2" key="1">
    <citation type="submission" date="2023-07" db="EMBL/GenBank/DDBJ databases">
        <title>30 novel species of actinomycetes from the DSMZ collection.</title>
        <authorList>
            <person name="Nouioui I."/>
        </authorList>
    </citation>
    <scope>NUCLEOTIDE SEQUENCE [LARGE SCALE GENOMIC DNA]</scope>
    <source>
        <strain evidence="2">DSM 44918</strain>
    </source>
</reference>
<proteinExistence type="predicted"/>
<protein>
    <recommendedName>
        <fullName evidence="3">Mutator family transposase</fullName>
    </recommendedName>
</protein>